<protein>
    <recommendedName>
        <fullName evidence="4">Lipoprotein</fullName>
    </recommendedName>
</protein>
<reference evidence="2 3" key="1">
    <citation type="submission" date="2023-07" db="EMBL/GenBank/DDBJ databases">
        <title>Sorghum-associated microbial communities from plants grown in Nebraska, USA.</title>
        <authorList>
            <person name="Schachtman D."/>
        </authorList>
    </citation>
    <scope>NUCLEOTIDE SEQUENCE [LARGE SCALE GENOMIC DNA]</scope>
    <source>
        <strain evidence="2 3">4099</strain>
    </source>
</reference>
<evidence type="ECO:0008006" key="4">
    <source>
        <dbReference type="Google" id="ProtNLM"/>
    </source>
</evidence>
<name>A0ABU1XT70_9GAMM</name>
<organism evidence="2 3">
    <name type="scientific">Luteimonas terrae</name>
    <dbReference type="NCBI Taxonomy" id="1530191"/>
    <lineage>
        <taxon>Bacteria</taxon>
        <taxon>Pseudomonadati</taxon>
        <taxon>Pseudomonadota</taxon>
        <taxon>Gammaproteobacteria</taxon>
        <taxon>Lysobacterales</taxon>
        <taxon>Lysobacteraceae</taxon>
        <taxon>Luteimonas</taxon>
    </lineage>
</organism>
<evidence type="ECO:0000313" key="3">
    <source>
        <dbReference type="Proteomes" id="UP001256588"/>
    </source>
</evidence>
<keyword evidence="3" id="KW-1185">Reference proteome</keyword>
<keyword evidence="1" id="KW-0732">Signal</keyword>
<sequence>MRPFTVLAAAAACLLGGCFFEPSASGAFSMQPGTPSDVVFKCVEATIRAQTHATWEDVTLRDGPAGVLETGDFASINRMGVRVRVRYDAGVGKGSIQLKASGPYFADLGADTALATLLSAPCLTSG</sequence>
<dbReference type="RefSeq" id="WP_310232735.1">
    <property type="nucleotide sequence ID" value="NZ_JAVDWO010000002.1"/>
</dbReference>
<feature type="chain" id="PRO_5047375569" description="Lipoprotein" evidence="1">
    <location>
        <begin position="25"/>
        <end position="126"/>
    </location>
</feature>
<evidence type="ECO:0000256" key="1">
    <source>
        <dbReference type="SAM" id="SignalP"/>
    </source>
</evidence>
<proteinExistence type="predicted"/>
<feature type="signal peptide" evidence="1">
    <location>
        <begin position="1"/>
        <end position="24"/>
    </location>
</feature>
<evidence type="ECO:0000313" key="2">
    <source>
        <dbReference type="EMBL" id="MDR7191933.1"/>
    </source>
</evidence>
<dbReference type="PROSITE" id="PS51257">
    <property type="entry name" value="PROKAR_LIPOPROTEIN"/>
    <property type="match status" value="1"/>
</dbReference>
<comment type="caution">
    <text evidence="2">The sequence shown here is derived from an EMBL/GenBank/DDBJ whole genome shotgun (WGS) entry which is preliminary data.</text>
</comment>
<accession>A0ABU1XT70</accession>
<gene>
    <name evidence="2" type="ORF">J2W68_000641</name>
</gene>
<dbReference type="Proteomes" id="UP001256588">
    <property type="component" value="Unassembled WGS sequence"/>
</dbReference>
<dbReference type="EMBL" id="JAVDWO010000002">
    <property type="protein sequence ID" value="MDR7191933.1"/>
    <property type="molecule type" value="Genomic_DNA"/>
</dbReference>